<dbReference type="Gene3D" id="1.25.40.10">
    <property type="entry name" value="Tetratricopeptide repeat domain"/>
    <property type="match status" value="1"/>
</dbReference>
<feature type="compositionally biased region" description="Basic residues" evidence="1">
    <location>
        <begin position="12"/>
        <end position="27"/>
    </location>
</feature>
<gene>
    <name evidence="2" type="ORF">AB5J50_49050</name>
</gene>
<feature type="region of interest" description="Disordered" evidence="1">
    <location>
        <begin position="1"/>
        <end position="35"/>
    </location>
</feature>
<reference evidence="2" key="1">
    <citation type="submission" date="2024-07" db="EMBL/GenBank/DDBJ databases">
        <authorList>
            <person name="Yu S.T."/>
        </authorList>
    </citation>
    <scope>NUCLEOTIDE SEQUENCE</scope>
    <source>
        <strain evidence="2">R35</strain>
    </source>
</reference>
<protein>
    <recommendedName>
        <fullName evidence="3">Tetratricopeptide repeat protein</fullName>
    </recommendedName>
</protein>
<evidence type="ECO:0000313" key="2">
    <source>
        <dbReference type="EMBL" id="XDQ68160.1"/>
    </source>
</evidence>
<dbReference type="EMBL" id="CP163440">
    <property type="protein sequence ID" value="XDQ68160.1"/>
    <property type="molecule type" value="Genomic_DNA"/>
</dbReference>
<sequence length="201" mass="22513">MSHPGLADALRYSHRKAPSGVKTRRHQLSADSTGVGTHQHLASTLTYKATASLNNLSKFLADVGEWQKALTSAEDAVAAFRPLAEDNPAAHEPDLASSLNTWAMVRCEAQQDLSAALRATGEAIEIYRRLVVDLPEQFIFPLRLVLGVQMILLLGLGRAREAEDIRIWLAETDAIDTYARGMREPERRGLRRWMRRRSRKD</sequence>
<evidence type="ECO:0000256" key="1">
    <source>
        <dbReference type="SAM" id="MobiDB-lite"/>
    </source>
</evidence>
<proteinExistence type="predicted"/>
<dbReference type="AlphaFoldDB" id="A0AB39SIM7"/>
<evidence type="ECO:0008006" key="3">
    <source>
        <dbReference type="Google" id="ProtNLM"/>
    </source>
</evidence>
<organism evidence="2">
    <name type="scientific">Streptomyces sp. R35</name>
    <dbReference type="NCBI Taxonomy" id="3238630"/>
    <lineage>
        <taxon>Bacteria</taxon>
        <taxon>Bacillati</taxon>
        <taxon>Actinomycetota</taxon>
        <taxon>Actinomycetes</taxon>
        <taxon>Kitasatosporales</taxon>
        <taxon>Streptomycetaceae</taxon>
        <taxon>Streptomyces</taxon>
    </lineage>
</organism>
<name>A0AB39SIM7_9ACTN</name>
<dbReference type="InterPro" id="IPR011990">
    <property type="entry name" value="TPR-like_helical_dom_sf"/>
</dbReference>
<accession>A0AB39SIM7</accession>
<dbReference type="SUPFAM" id="SSF48452">
    <property type="entry name" value="TPR-like"/>
    <property type="match status" value="1"/>
</dbReference>
<dbReference type="RefSeq" id="WP_369264988.1">
    <property type="nucleotide sequence ID" value="NZ_CP163440.1"/>
</dbReference>